<evidence type="ECO:0000313" key="4">
    <source>
        <dbReference type="EMBL" id="MDT0651086.1"/>
    </source>
</evidence>
<comment type="caution">
    <text evidence="4">The sequence shown here is derived from an EMBL/GenBank/DDBJ whole genome shotgun (WGS) entry which is preliminary data.</text>
</comment>
<keyword evidence="5" id="KW-1185">Reference proteome</keyword>
<dbReference type="Proteomes" id="UP001248819">
    <property type="component" value="Unassembled WGS sequence"/>
</dbReference>
<evidence type="ECO:0000256" key="1">
    <source>
        <dbReference type="SAM" id="MobiDB-lite"/>
    </source>
</evidence>
<keyword evidence="2" id="KW-0812">Transmembrane</keyword>
<gene>
    <name evidence="4" type="ORF">RM529_13075</name>
</gene>
<reference evidence="4 5" key="1">
    <citation type="submission" date="2023-09" db="EMBL/GenBank/DDBJ databases">
        <authorList>
            <person name="Rey-Velasco X."/>
        </authorList>
    </citation>
    <scope>NUCLEOTIDE SEQUENCE [LARGE SCALE GENOMIC DNA]</scope>
    <source>
        <strain evidence="4 5">F297</strain>
    </source>
</reference>
<dbReference type="RefSeq" id="WP_311485226.1">
    <property type="nucleotide sequence ID" value="NZ_JAVRHP010000080.1"/>
</dbReference>
<dbReference type="InterPro" id="IPR018649">
    <property type="entry name" value="SHOCT"/>
</dbReference>
<feature type="transmembrane region" description="Helical" evidence="2">
    <location>
        <begin position="6"/>
        <end position="23"/>
    </location>
</feature>
<evidence type="ECO:0000259" key="3">
    <source>
        <dbReference type="Pfam" id="PF09851"/>
    </source>
</evidence>
<sequence>MMYEWDWLILIGVIILGVFIYSGRKNKKLKKRKDALKILDERYAKGEITKEEYIERKETINPTNTNNRKPKDNNKLGM</sequence>
<proteinExistence type="predicted"/>
<keyword evidence="2" id="KW-1133">Transmembrane helix</keyword>
<evidence type="ECO:0000256" key="2">
    <source>
        <dbReference type="SAM" id="Phobius"/>
    </source>
</evidence>
<name>A0ABU3CXU6_9FLAO</name>
<protein>
    <submittedName>
        <fullName evidence="4">SHOCT domain-containing protein</fullName>
    </submittedName>
</protein>
<keyword evidence="2" id="KW-0472">Membrane</keyword>
<accession>A0ABU3CXU6</accession>
<dbReference type="EMBL" id="JAVRHP010000080">
    <property type="protein sequence ID" value="MDT0651086.1"/>
    <property type="molecule type" value="Genomic_DNA"/>
</dbReference>
<organism evidence="4 5">
    <name type="scientific">Autumnicola edwardsiae</name>
    <dbReference type="NCBI Taxonomy" id="3075594"/>
    <lineage>
        <taxon>Bacteria</taxon>
        <taxon>Pseudomonadati</taxon>
        <taxon>Bacteroidota</taxon>
        <taxon>Flavobacteriia</taxon>
        <taxon>Flavobacteriales</taxon>
        <taxon>Flavobacteriaceae</taxon>
        <taxon>Autumnicola</taxon>
    </lineage>
</organism>
<feature type="region of interest" description="Disordered" evidence="1">
    <location>
        <begin position="57"/>
        <end position="78"/>
    </location>
</feature>
<feature type="compositionally biased region" description="Basic and acidic residues" evidence="1">
    <location>
        <begin position="69"/>
        <end position="78"/>
    </location>
</feature>
<feature type="domain" description="SHOCT" evidence="3">
    <location>
        <begin position="34"/>
        <end position="60"/>
    </location>
</feature>
<dbReference type="Pfam" id="PF09851">
    <property type="entry name" value="SHOCT"/>
    <property type="match status" value="1"/>
</dbReference>
<evidence type="ECO:0000313" key="5">
    <source>
        <dbReference type="Proteomes" id="UP001248819"/>
    </source>
</evidence>